<evidence type="ECO:0000313" key="4">
    <source>
        <dbReference type="EMBL" id="MBB5148318.1"/>
    </source>
</evidence>
<feature type="transmembrane region" description="Helical" evidence="1">
    <location>
        <begin position="51"/>
        <end position="72"/>
    </location>
</feature>
<dbReference type="PANTHER" id="PTHR37810">
    <property type="entry name" value="IMMUNITY PROTEIN SDPI"/>
    <property type="match status" value="1"/>
</dbReference>
<accession>A0A840PVW8</accession>
<keyword evidence="1" id="KW-0472">Membrane</keyword>
<dbReference type="EMBL" id="JACHGZ010000005">
    <property type="protein sequence ID" value="MBB5148318.1"/>
    <property type="molecule type" value="Genomic_DNA"/>
</dbReference>
<evidence type="ECO:0000256" key="1">
    <source>
        <dbReference type="SAM" id="Phobius"/>
    </source>
</evidence>
<dbReference type="Proteomes" id="UP000557217">
    <property type="component" value="Unassembled WGS sequence"/>
</dbReference>
<feature type="domain" description="DUF1648" evidence="2">
    <location>
        <begin position="147"/>
        <end position="186"/>
    </location>
</feature>
<name>A0A840PVW8_URETH</name>
<gene>
    <name evidence="4" type="ORF">HNR36_000704</name>
</gene>
<feature type="transmembrane region" description="Helical" evidence="1">
    <location>
        <begin position="138"/>
        <end position="157"/>
    </location>
</feature>
<comment type="caution">
    <text evidence="4">The sequence shown here is derived from an EMBL/GenBank/DDBJ whole genome shotgun (WGS) entry which is preliminary data.</text>
</comment>
<proteinExistence type="predicted"/>
<feature type="domain" description="DUF5808" evidence="3">
    <location>
        <begin position="323"/>
        <end position="347"/>
    </location>
</feature>
<dbReference type="AlphaFoldDB" id="A0A840PVW8"/>
<evidence type="ECO:0000259" key="2">
    <source>
        <dbReference type="Pfam" id="PF07853"/>
    </source>
</evidence>
<dbReference type="InterPro" id="IPR012867">
    <property type="entry name" value="DUF1648"/>
</dbReference>
<dbReference type="PANTHER" id="PTHR37810:SF9">
    <property type="entry name" value="MEMBRANE PROTEIN"/>
    <property type="match status" value="1"/>
</dbReference>
<evidence type="ECO:0000259" key="3">
    <source>
        <dbReference type="Pfam" id="PF19124"/>
    </source>
</evidence>
<dbReference type="Pfam" id="PF07853">
    <property type="entry name" value="DUF1648"/>
    <property type="match status" value="1"/>
</dbReference>
<feature type="transmembrane region" description="Helical" evidence="1">
    <location>
        <begin position="269"/>
        <end position="288"/>
    </location>
</feature>
<feature type="transmembrane region" description="Helical" evidence="1">
    <location>
        <begin position="79"/>
        <end position="102"/>
    </location>
</feature>
<feature type="transmembrane region" description="Helical" evidence="1">
    <location>
        <begin position="237"/>
        <end position="257"/>
    </location>
</feature>
<sequence length="366" mass="42015">MALLISLTILLFLGVIQAIVPYLVKRTVVFGVMIPEQHIKDDYVVSYKKQYSILALIFSLLMILMFCSWISLKNPSDELLILVCTVIEFGIIFVNLALFYYFREKMKQYKEEMQWTKQMKQVSVVDVSVRSEDHLPPWFIYLFPMVITIGLIVYTLYQYDLLPNQIPTHWGLNGEPDAFTEKTPLTAIQMLLFLLLLQLMFLGIQIGMKFSGIKLSATNLTASKNRQLTLRKSTSWFSFYTVLLLTMLFSFFQLTTIHPELFGDSILKTILPFGFLFLILVGTIVLVVKVGRSDKTPPASLEKGIMDVNDDQYWKAGLFYFNKNDPSIFVEKRFGVGWTINLANPIGFLILIVPIVIILIITLLIN</sequence>
<keyword evidence="1" id="KW-0812">Transmembrane</keyword>
<keyword evidence="5" id="KW-1185">Reference proteome</keyword>
<evidence type="ECO:0000313" key="5">
    <source>
        <dbReference type="Proteomes" id="UP000557217"/>
    </source>
</evidence>
<feature type="transmembrane region" description="Helical" evidence="1">
    <location>
        <begin position="190"/>
        <end position="208"/>
    </location>
</feature>
<organism evidence="4 5">
    <name type="scientific">Ureibacillus thermosphaericus</name>
    <dbReference type="NCBI Taxonomy" id="51173"/>
    <lineage>
        <taxon>Bacteria</taxon>
        <taxon>Bacillati</taxon>
        <taxon>Bacillota</taxon>
        <taxon>Bacilli</taxon>
        <taxon>Bacillales</taxon>
        <taxon>Caryophanaceae</taxon>
        <taxon>Ureibacillus</taxon>
    </lineage>
</organism>
<feature type="transmembrane region" description="Helical" evidence="1">
    <location>
        <begin position="346"/>
        <end position="365"/>
    </location>
</feature>
<dbReference type="InterPro" id="IPR043831">
    <property type="entry name" value="DUF5808"/>
</dbReference>
<protein>
    <submittedName>
        <fullName evidence="4">Putative membrane protein</fullName>
    </submittedName>
</protein>
<dbReference type="RefSeq" id="WP_168412221.1">
    <property type="nucleotide sequence ID" value="NZ_JAAXPW010000010.1"/>
</dbReference>
<reference evidence="4 5" key="1">
    <citation type="submission" date="2020-08" db="EMBL/GenBank/DDBJ databases">
        <title>Genomic Encyclopedia of Type Strains, Phase IV (KMG-IV): sequencing the most valuable type-strain genomes for metagenomic binning, comparative biology and taxonomic classification.</title>
        <authorList>
            <person name="Goeker M."/>
        </authorList>
    </citation>
    <scope>NUCLEOTIDE SEQUENCE [LARGE SCALE GENOMIC DNA]</scope>
    <source>
        <strain evidence="4 5">DSM 10633</strain>
    </source>
</reference>
<dbReference type="Pfam" id="PF19124">
    <property type="entry name" value="DUF5808"/>
    <property type="match status" value="1"/>
</dbReference>
<dbReference type="GO" id="GO:0009636">
    <property type="term" value="P:response to toxic substance"/>
    <property type="evidence" value="ECO:0007669"/>
    <property type="project" value="TreeGrafter"/>
</dbReference>
<keyword evidence="1" id="KW-1133">Transmembrane helix</keyword>